<name>A0ABQ1R6Y0_9ALTE</name>
<keyword evidence="6" id="KW-1185">Reference proteome</keyword>
<evidence type="ECO:0000256" key="2">
    <source>
        <dbReference type="ARBA" id="ARBA00022617"/>
    </source>
</evidence>
<accession>A0ABQ1R6Y0</accession>
<dbReference type="Pfam" id="PF01152">
    <property type="entry name" value="Bac_globin"/>
    <property type="match status" value="1"/>
</dbReference>
<dbReference type="EMBL" id="BMGJ01000003">
    <property type="protein sequence ID" value="GGD58159.1"/>
    <property type="molecule type" value="Genomic_DNA"/>
</dbReference>
<dbReference type="SUPFAM" id="SSF46458">
    <property type="entry name" value="Globin-like"/>
    <property type="match status" value="1"/>
</dbReference>
<proteinExistence type="predicted"/>
<keyword evidence="4" id="KW-0408">Iron</keyword>
<keyword evidence="3" id="KW-0479">Metal-binding</keyword>
<protein>
    <submittedName>
        <fullName evidence="5">Group 1 truncated hemoglobin</fullName>
    </submittedName>
</protein>
<dbReference type="InterPro" id="IPR001486">
    <property type="entry name" value="Hemoglobin_trunc"/>
</dbReference>
<keyword evidence="2" id="KW-0349">Heme</keyword>
<dbReference type="InterPro" id="IPR009050">
    <property type="entry name" value="Globin-like_sf"/>
</dbReference>
<dbReference type="Proteomes" id="UP000614272">
    <property type="component" value="Unassembled WGS sequence"/>
</dbReference>
<evidence type="ECO:0000256" key="1">
    <source>
        <dbReference type="ARBA" id="ARBA00022448"/>
    </source>
</evidence>
<dbReference type="RefSeq" id="WP_099035623.1">
    <property type="nucleotide sequence ID" value="NZ_BMGJ01000003.1"/>
</dbReference>
<dbReference type="CDD" id="cd00454">
    <property type="entry name" value="TrHb1_N"/>
    <property type="match status" value="1"/>
</dbReference>
<dbReference type="Gene3D" id="1.10.490.10">
    <property type="entry name" value="Globins"/>
    <property type="match status" value="1"/>
</dbReference>
<organism evidence="5 6">
    <name type="scientific">Lacimicrobium alkaliphilum</name>
    <dbReference type="NCBI Taxonomy" id="1526571"/>
    <lineage>
        <taxon>Bacteria</taxon>
        <taxon>Pseudomonadati</taxon>
        <taxon>Pseudomonadota</taxon>
        <taxon>Gammaproteobacteria</taxon>
        <taxon>Alteromonadales</taxon>
        <taxon>Alteromonadaceae</taxon>
        <taxon>Lacimicrobium</taxon>
    </lineage>
</organism>
<gene>
    <name evidence="5" type="ORF">GCM10011357_11900</name>
</gene>
<evidence type="ECO:0000256" key="4">
    <source>
        <dbReference type="ARBA" id="ARBA00023004"/>
    </source>
</evidence>
<reference evidence="6" key="1">
    <citation type="journal article" date="2019" name="Int. J. Syst. Evol. Microbiol.">
        <title>The Global Catalogue of Microorganisms (GCM) 10K type strain sequencing project: providing services to taxonomists for standard genome sequencing and annotation.</title>
        <authorList>
            <consortium name="The Broad Institute Genomics Platform"/>
            <consortium name="The Broad Institute Genome Sequencing Center for Infectious Disease"/>
            <person name="Wu L."/>
            <person name="Ma J."/>
        </authorList>
    </citation>
    <scope>NUCLEOTIDE SEQUENCE [LARGE SCALE GENOMIC DNA]</scope>
    <source>
        <strain evidence="6">CGMCC 1.12923</strain>
    </source>
</reference>
<evidence type="ECO:0000313" key="6">
    <source>
        <dbReference type="Proteomes" id="UP000614272"/>
    </source>
</evidence>
<sequence length="142" mass="15904">MKYLRTSLILIVTLLAGCAGKPEPGLYEEIGGSETLSKVFGLSINRIYNDPVLGPHFEGVPKSHLRKMLTEQTCALIGGPCEYTGKGMRESHQERNVTEAEFYRLVEHVQQAMRLIGLSFEQENRILAALAPLKEDIIYQAR</sequence>
<dbReference type="InterPro" id="IPR012292">
    <property type="entry name" value="Globin/Proto"/>
</dbReference>
<evidence type="ECO:0000256" key="3">
    <source>
        <dbReference type="ARBA" id="ARBA00022723"/>
    </source>
</evidence>
<evidence type="ECO:0000313" key="5">
    <source>
        <dbReference type="EMBL" id="GGD58159.1"/>
    </source>
</evidence>
<keyword evidence="1" id="KW-0813">Transport</keyword>
<dbReference type="PROSITE" id="PS51257">
    <property type="entry name" value="PROKAR_LIPOPROTEIN"/>
    <property type="match status" value="1"/>
</dbReference>
<comment type="caution">
    <text evidence="5">The sequence shown here is derived from an EMBL/GenBank/DDBJ whole genome shotgun (WGS) entry which is preliminary data.</text>
</comment>